<comment type="caution">
    <text evidence="3">The sequence shown here is derived from an EMBL/GenBank/DDBJ whole genome shotgun (WGS) entry which is preliminary data.</text>
</comment>
<gene>
    <name evidence="3" type="ORF">LCGC14_0901760</name>
</gene>
<evidence type="ECO:0000256" key="1">
    <source>
        <dbReference type="SAM" id="MobiDB-lite"/>
    </source>
</evidence>
<feature type="region of interest" description="Disordered" evidence="1">
    <location>
        <begin position="1"/>
        <end position="22"/>
    </location>
</feature>
<accession>A0A0F9PGW2</accession>
<dbReference type="Pfam" id="PF18909">
    <property type="entry name" value="dGTP_diPhyd_N"/>
    <property type="match status" value="1"/>
</dbReference>
<reference evidence="3" key="1">
    <citation type="journal article" date="2015" name="Nature">
        <title>Complex archaea that bridge the gap between prokaryotes and eukaryotes.</title>
        <authorList>
            <person name="Spang A."/>
            <person name="Saw J.H."/>
            <person name="Jorgensen S.L."/>
            <person name="Zaremba-Niedzwiedzka K."/>
            <person name="Martijn J."/>
            <person name="Lind A.E."/>
            <person name="van Eijk R."/>
            <person name="Schleper C."/>
            <person name="Guy L."/>
            <person name="Ettema T.J."/>
        </authorList>
    </citation>
    <scope>NUCLEOTIDE SEQUENCE</scope>
</reference>
<sequence>MHDSGERQEFASGAVRDTASGKPRMDLISPIFMEHLGAWLGLGARPKSEGGKGYGEHNWEKGIPVSRFMASLCRHVNAIAMGDTSENHEMGVAFNIMGITHTREMVRRGRLPAILDNLPDYRPKTFLLKPRVSREKVADTVFDEDMPLRVYVAGPFSADSGGSRFSNRCRAENAGRDIMLRGHDAHVPHAATAHLHGEYPYERFMRLDFGIIERWANALYYIGPSPGADRELELAEKLGLLIFKSLAEVPDLRGFGECP</sequence>
<evidence type="ECO:0000259" key="2">
    <source>
        <dbReference type="Pfam" id="PF18909"/>
    </source>
</evidence>
<proteinExistence type="predicted"/>
<dbReference type="InterPro" id="IPR044038">
    <property type="entry name" value="dATP/dGTP_diPOhydrolase_N"/>
</dbReference>
<protein>
    <recommendedName>
        <fullName evidence="2">dATP/dGTP diphosphohydrolase N-terminal domain-containing protein</fullName>
    </recommendedName>
</protein>
<dbReference type="AlphaFoldDB" id="A0A0F9PGW2"/>
<dbReference type="EMBL" id="LAZR01002943">
    <property type="protein sequence ID" value="KKN23742.1"/>
    <property type="molecule type" value="Genomic_DNA"/>
</dbReference>
<organism evidence="3">
    <name type="scientific">marine sediment metagenome</name>
    <dbReference type="NCBI Taxonomy" id="412755"/>
    <lineage>
        <taxon>unclassified sequences</taxon>
        <taxon>metagenomes</taxon>
        <taxon>ecological metagenomes</taxon>
    </lineage>
</organism>
<name>A0A0F9PGW2_9ZZZZ</name>
<feature type="domain" description="dATP/dGTP diphosphohydrolase N-terminal" evidence="2">
    <location>
        <begin position="15"/>
        <end position="97"/>
    </location>
</feature>
<dbReference type="Gene3D" id="3.40.50.10400">
    <property type="entry name" value="Hypothetical protein PA1492"/>
    <property type="match status" value="1"/>
</dbReference>
<evidence type="ECO:0000313" key="3">
    <source>
        <dbReference type="EMBL" id="KKN23742.1"/>
    </source>
</evidence>